<dbReference type="Pfam" id="PF00106">
    <property type="entry name" value="adh_short"/>
    <property type="match status" value="1"/>
</dbReference>
<dbReference type="InterPro" id="IPR036291">
    <property type="entry name" value="NAD(P)-bd_dom_sf"/>
</dbReference>
<proteinExistence type="inferred from homology"/>
<evidence type="ECO:0000256" key="2">
    <source>
        <dbReference type="ARBA" id="ARBA00023002"/>
    </source>
</evidence>
<evidence type="ECO:0000256" key="3">
    <source>
        <dbReference type="RuleBase" id="RU000363"/>
    </source>
</evidence>
<accession>A0A8J4PUY8</accession>
<dbReference type="GO" id="GO:0006633">
    <property type="term" value="P:fatty acid biosynthetic process"/>
    <property type="evidence" value="ECO:0007669"/>
    <property type="project" value="TreeGrafter"/>
</dbReference>
<evidence type="ECO:0000256" key="1">
    <source>
        <dbReference type="ARBA" id="ARBA00006484"/>
    </source>
</evidence>
<dbReference type="PRINTS" id="PR00081">
    <property type="entry name" value="GDHRDH"/>
</dbReference>
<dbReference type="PANTHER" id="PTHR42760:SF133">
    <property type="entry name" value="3-OXOACYL-[ACYL-CARRIER-PROTEIN] REDUCTASE"/>
    <property type="match status" value="1"/>
</dbReference>
<comment type="similarity">
    <text evidence="1 3">Belongs to the short-chain dehydrogenases/reductases (SDR) family.</text>
</comment>
<dbReference type="PRINTS" id="PR00080">
    <property type="entry name" value="SDRFAMILY"/>
</dbReference>
<dbReference type="GO" id="GO:0048038">
    <property type="term" value="F:quinone binding"/>
    <property type="evidence" value="ECO:0007669"/>
    <property type="project" value="TreeGrafter"/>
</dbReference>
<dbReference type="OrthoDB" id="16870at2759"/>
<dbReference type="GO" id="GO:0016616">
    <property type="term" value="F:oxidoreductase activity, acting on the CH-OH group of donors, NAD or NADP as acceptor"/>
    <property type="evidence" value="ECO:0007669"/>
    <property type="project" value="TreeGrafter"/>
</dbReference>
<keyword evidence="5" id="KW-1185">Reference proteome</keyword>
<organism evidence="4 5">
    <name type="scientific">Polysphondylium violaceum</name>
    <dbReference type="NCBI Taxonomy" id="133409"/>
    <lineage>
        <taxon>Eukaryota</taxon>
        <taxon>Amoebozoa</taxon>
        <taxon>Evosea</taxon>
        <taxon>Eumycetozoa</taxon>
        <taxon>Dictyostelia</taxon>
        <taxon>Dictyosteliales</taxon>
        <taxon>Dictyosteliaceae</taxon>
        <taxon>Polysphondylium</taxon>
    </lineage>
</organism>
<evidence type="ECO:0000313" key="5">
    <source>
        <dbReference type="Proteomes" id="UP000695562"/>
    </source>
</evidence>
<keyword evidence="2" id="KW-0560">Oxidoreductase</keyword>
<dbReference type="Gene3D" id="3.40.50.720">
    <property type="entry name" value="NAD(P)-binding Rossmann-like Domain"/>
    <property type="match status" value="1"/>
</dbReference>
<comment type="caution">
    <text evidence="4">The sequence shown here is derived from an EMBL/GenBank/DDBJ whole genome shotgun (WGS) entry which is preliminary data.</text>
</comment>
<gene>
    <name evidence="4" type="ORF">CYY_004649</name>
</gene>
<dbReference type="EMBL" id="AJWJ01000168">
    <property type="protein sequence ID" value="KAF2074035.1"/>
    <property type="molecule type" value="Genomic_DNA"/>
</dbReference>
<evidence type="ECO:0000313" key="4">
    <source>
        <dbReference type="EMBL" id="KAF2074035.1"/>
    </source>
</evidence>
<dbReference type="InterPro" id="IPR002347">
    <property type="entry name" value="SDR_fam"/>
</dbReference>
<dbReference type="Proteomes" id="UP000695562">
    <property type="component" value="Unassembled WGS sequence"/>
</dbReference>
<dbReference type="InterPro" id="IPR020904">
    <property type="entry name" value="Sc_DH/Rdtase_CS"/>
</dbReference>
<reference evidence="4" key="1">
    <citation type="submission" date="2020-01" db="EMBL/GenBank/DDBJ databases">
        <title>Development of genomics and gene disruption for Polysphondylium violaceum indicates a role for the polyketide synthase stlB in stalk morphogenesis.</title>
        <authorList>
            <person name="Narita B."/>
            <person name="Kawabe Y."/>
            <person name="Kin K."/>
            <person name="Saito T."/>
            <person name="Gibbs R."/>
            <person name="Kuspa A."/>
            <person name="Muzny D."/>
            <person name="Queller D."/>
            <person name="Richards S."/>
            <person name="Strassman J."/>
            <person name="Sucgang R."/>
            <person name="Worley K."/>
            <person name="Schaap P."/>
        </authorList>
    </citation>
    <scope>NUCLEOTIDE SEQUENCE</scope>
    <source>
        <strain evidence="4">QSvi11</strain>
    </source>
</reference>
<dbReference type="SUPFAM" id="SSF51735">
    <property type="entry name" value="NAD(P)-binding Rossmann-fold domains"/>
    <property type="match status" value="1"/>
</dbReference>
<dbReference type="PROSITE" id="PS00061">
    <property type="entry name" value="ADH_SHORT"/>
    <property type="match status" value="1"/>
</dbReference>
<protein>
    <submittedName>
        <fullName evidence="4">Uncharacterized protein</fullName>
    </submittedName>
</protein>
<name>A0A8J4PUY8_9MYCE</name>
<dbReference type="PANTHER" id="PTHR42760">
    <property type="entry name" value="SHORT-CHAIN DEHYDROGENASES/REDUCTASES FAMILY MEMBER"/>
    <property type="match status" value="1"/>
</dbReference>
<sequence>MSYLGKLAIITGGSRGIGLDIAKELSKRGANICILNRDKENNQKALESLDLIDPQQKHHGIIADLSNPLELKHKVEIELKEIKEQLKSNHVDYLIHCAGITHNQLLLRNSFEKIDQLLQVNLVSPIYLTKLLFKDFMKSPSSRIIFIGSIISEKGNKGQCVYAATKSGLEGFNKSLSKELPITSTCNVISPGFINTEMSKEYLTNELLNEIPLKKFGDPKDITKTVLYLIDSNYITGQVIKVDGGLH</sequence>
<dbReference type="AlphaFoldDB" id="A0A8J4PUY8"/>